<comment type="caution">
    <text evidence="4">The sequence shown here is derived from an EMBL/GenBank/DDBJ whole genome shotgun (WGS) entry which is preliminary data.</text>
</comment>
<feature type="compositionally biased region" description="Low complexity" evidence="2">
    <location>
        <begin position="225"/>
        <end position="236"/>
    </location>
</feature>
<evidence type="ECO:0000256" key="2">
    <source>
        <dbReference type="SAM" id="MobiDB-lite"/>
    </source>
</evidence>
<keyword evidence="5" id="KW-1185">Reference proteome</keyword>
<dbReference type="Gene3D" id="3.30.420.40">
    <property type="match status" value="1"/>
</dbReference>
<dbReference type="InterPro" id="IPR050273">
    <property type="entry name" value="GppA/Ppx_hydrolase"/>
</dbReference>
<proteinExistence type="inferred from homology"/>
<dbReference type="CDD" id="cd24056">
    <property type="entry name" value="ASKHA_NBD_MtPPX1-like"/>
    <property type="match status" value="1"/>
</dbReference>
<feature type="region of interest" description="Disordered" evidence="2">
    <location>
        <begin position="225"/>
        <end position="245"/>
    </location>
</feature>
<dbReference type="Pfam" id="PF02541">
    <property type="entry name" value="Ppx-GppA"/>
    <property type="match status" value="1"/>
</dbReference>
<evidence type="ECO:0000259" key="3">
    <source>
        <dbReference type="Pfam" id="PF02541"/>
    </source>
</evidence>
<evidence type="ECO:0000313" key="5">
    <source>
        <dbReference type="Proteomes" id="UP001054854"/>
    </source>
</evidence>
<dbReference type="Proteomes" id="UP001054854">
    <property type="component" value="Unassembled WGS sequence"/>
</dbReference>
<dbReference type="PANTHER" id="PTHR30005">
    <property type="entry name" value="EXOPOLYPHOSPHATASE"/>
    <property type="match status" value="1"/>
</dbReference>
<feature type="domain" description="Ppx/GppA phosphatase N-terminal" evidence="3">
    <location>
        <begin position="20"/>
        <end position="313"/>
    </location>
</feature>
<accession>A0ABQ3TSZ5</accession>
<comment type="similarity">
    <text evidence="1">Belongs to the GppA/Ppx family.</text>
</comment>
<protein>
    <recommendedName>
        <fullName evidence="3">Ppx/GppA phosphatase N-terminal domain-containing protein</fullName>
    </recommendedName>
</protein>
<dbReference type="Gene3D" id="3.30.420.150">
    <property type="entry name" value="Exopolyphosphatase. Domain 2"/>
    <property type="match status" value="1"/>
</dbReference>
<dbReference type="PANTHER" id="PTHR30005:SF0">
    <property type="entry name" value="RETROGRADE REGULATION PROTEIN 2"/>
    <property type="match status" value="1"/>
</dbReference>
<evidence type="ECO:0000256" key="1">
    <source>
        <dbReference type="ARBA" id="ARBA00007125"/>
    </source>
</evidence>
<evidence type="ECO:0000313" key="4">
    <source>
        <dbReference type="EMBL" id="GHJ26459.1"/>
    </source>
</evidence>
<reference evidence="4" key="1">
    <citation type="submission" date="2024-05" db="EMBL/GenBank/DDBJ databases">
        <title>Whole genome shotgun sequence of Streptomyces hygroscopicus NBRC 113678.</title>
        <authorList>
            <person name="Komaki H."/>
            <person name="Tamura T."/>
        </authorList>
    </citation>
    <scope>NUCLEOTIDE SEQUENCE</scope>
    <source>
        <strain evidence="4">N11-34</strain>
    </source>
</reference>
<dbReference type="InterPro" id="IPR043129">
    <property type="entry name" value="ATPase_NBD"/>
</dbReference>
<dbReference type="InterPro" id="IPR003695">
    <property type="entry name" value="Ppx_GppA_N"/>
</dbReference>
<organism evidence="4 5">
    <name type="scientific">Streptomyces hygroscopicus</name>
    <dbReference type="NCBI Taxonomy" id="1912"/>
    <lineage>
        <taxon>Bacteria</taxon>
        <taxon>Bacillati</taxon>
        <taxon>Actinomycetota</taxon>
        <taxon>Actinomycetes</taxon>
        <taxon>Kitasatosporales</taxon>
        <taxon>Streptomycetaceae</taxon>
        <taxon>Streptomyces</taxon>
        <taxon>Streptomyces violaceusniger group</taxon>
    </lineage>
</organism>
<name>A0ABQ3TSZ5_STRHY</name>
<dbReference type="SUPFAM" id="SSF53067">
    <property type="entry name" value="Actin-like ATPase domain"/>
    <property type="match status" value="2"/>
</dbReference>
<dbReference type="RefSeq" id="WP_062008897.1">
    <property type="nucleotide sequence ID" value="NZ_BNEK01000002.1"/>
</dbReference>
<sequence>MRCGVLDIGSRSVHLKIADLAPGGPPETVTTLKRPVRLAEATDAEGVIHPDAVQSLIGAVTEAAAASVAHEVDELVPFATSAVRDATNRDAVLAEVEAATGVRMTFMSGVEEARLTFLAARAWHGWSAGRMLLLDIGGGSLEIAYGGHAEPAIALSLPLGAGRLTRRHLPDHTPVKKRTVKELRRHVCSVIEEATAELRQQPTPTSYVATSKTFTQLARLTGTPVPASGASGAATGRGPGTQALRRDDLRPWPLRLATLSDAQRAQLPGISAARAHQSLAGAVVAEAVMKVLGVKRLTICPWALREGVLLERLIALAPQAPSVIALPSPRRAAPTSPISKTTV</sequence>
<gene>
    <name evidence="4" type="ORF">TPA0910_08920</name>
</gene>
<dbReference type="EMBL" id="BNEK01000002">
    <property type="protein sequence ID" value="GHJ26459.1"/>
    <property type="molecule type" value="Genomic_DNA"/>
</dbReference>